<organism evidence="3 4">
    <name type="scientific">Halovenus aranensis</name>
    <dbReference type="NCBI Taxonomy" id="890420"/>
    <lineage>
        <taxon>Archaea</taxon>
        <taxon>Methanobacteriati</taxon>
        <taxon>Methanobacteriota</taxon>
        <taxon>Stenosarchaea group</taxon>
        <taxon>Halobacteria</taxon>
        <taxon>Halobacteriales</taxon>
        <taxon>Haloarculaceae</taxon>
        <taxon>Halovenus</taxon>
    </lineage>
</organism>
<dbReference type="Proteomes" id="UP000198856">
    <property type="component" value="Unassembled WGS sequence"/>
</dbReference>
<protein>
    <recommendedName>
        <fullName evidence="2">DUF7119 domain-containing protein</fullName>
    </recommendedName>
</protein>
<keyword evidence="4" id="KW-1185">Reference proteome</keyword>
<dbReference type="InterPro" id="IPR055543">
    <property type="entry name" value="DUF7119"/>
</dbReference>
<feature type="domain" description="DUF7119" evidence="2">
    <location>
        <begin position="60"/>
        <end position="199"/>
    </location>
</feature>
<dbReference type="EMBL" id="FNFC01000004">
    <property type="protein sequence ID" value="SDJ47866.1"/>
    <property type="molecule type" value="Genomic_DNA"/>
</dbReference>
<dbReference type="AlphaFoldDB" id="A0A1G8U219"/>
<accession>A0A1G8U219</accession>
<dbReference type="SUPFAM" id="SSF109709">
    <property type="entry name" value="KorB DNA-binding domain-like"/>
    <property type="match status" value="1"/>
</dbReference>
<reference evidence="3 4" key="1">
    <citation type="submission" date="2016-10" db="EMBL/GenBank/DDBJ databases">
        <authorList>
            <person name="de Groot N.N."/>
        </authorList>
    </citation>
    <scope>NUCLEOTIDE SEQUENCE [LARGE SCALE GENOMIC DNA]</scope>
    <source>
        <strain evidence="3 4">IBRC-M10015</strain>
    </source>
</reference>
<sequence length="239" mass="25943">MSQLPSTFAKGPALLRLAYVVRFMSDEQRSGEVPTDRNSPVGDPVVRGEVTDGEQPVQFDPDDQESLDAAAELVGSFADTDPDDATHLSMLRGAAACAVLVRGMGSYRAAAERAGEDVTVSFIRTWARVHDLPQAVRRHVATGDIAPSTAKHIARLQGTPRLHLAWAVIDHDLSVREVRDVVGDVHDGNSLDAALEQRGYTLGEMTVTLPNRTYCLLRQEASRNGQTPGDTIAELFRKS</sequence>
<evidence type="ECO:0000313" key="3">
    <source>
        <dbReference type="EMBL" id="SDJ47866.1"/>
    </source>
</evidence>
<proteinExistence type="predicted"/>
<evidence type="ECO:0000313" key="4">
    <source>
        <dbReference type="Proteomes" id="UP000198856"/>
    </source>
</evidence>
<dbReference type="Gene3D" id="1.10.10.2830">
    <property type="match status" value="1"/>
</dbReference>
<gene>
    <name evidence="3" type="ORF">SAMN05216226_1045</name>
</gene>
<dbReference type="Pfam" id="PF23433">
    <property type="entry name" value="DUF7119"/>
    <property type="match status" value="1"/>
</dbReference>
<feature type="region of interest" description="Disordered" evidence="1">
    <location>
        <begin position="28"/>
        <end position="60"/>
    </location>
</feature>
<name>A0A1G8U219_9EURY</name>
<evidence type="ECO:0000259" key="2">
    <source>
        <dbReference type="Pfam" id="PF23433"/>
    </source>
</evidence>
<evidence type="ECO:0000256" key="1">
    <source>
        <dbReference type="SAM" id="MobiDB-lite"/>
    </source>
</evidence>